<accession>A0A6J5MLG0</accession>
<sequence length="287" mass="28112">MPDTTTGNLGLTKPEVGASADTWGNKINTDLDLVDALFAAAGTGTSVGVNVGVGKVLAVAGTLNVTGAVTGGVVAPLASPTFTGTVILPSTTSIGGVSATELVYLDGVTSNVQTQLDAKLAISTAASTYAPLASPSLTGVPTAPTAAAATSTTQIATTAFVDTSFAKLASPAFTGTPTAPTASFGANNTTVATTAFVQQVALNNQLPLQAGNTGKYLTTDGSNASWGTVTIPAQVYPAAGLAVSTGTAWGTSVAPGTTGQVLTSNGTNWVSGSAPSTSYTTLMKFGL</sequence>
<dbReference type="EMBL" id="LR796491">
    <property type="protein sequence ID" value="CAB4147428.1"/>
    <property type="molecule type" value="Genomic_DNA"/>
</dbReference>
<proteinExistence type="predicted"/>
<organism evidence="1">
    <name type="scientific">uncultured Caudovirales phage</name>
    <dbReference type="NCBI Taxonomy" id="2100421"/>
    <lineage>
        <taxon>Viruses</taxon>
        <taxon>Duplodnaviria</taxon>
        <taxon>Heunggongvirae</taxon>
        <taxon>Uroviricota</taxon>
        <taxon>Caudoviricetes</taxon>
        <taxon>Peduoviridae</taxon>
        <taxon>Maltschvirus</taxon>
        <taxon>Maltschvirus maltsch</taxon>
    </lineage>
</organism>
<reference evidence="1" key="1">
    <citation type="submission" date="2020-04" db="EMBL/GenBank/DDBJ databases">
        <authorList>
            <person name="Chiriac C."/>
            <person name="Salcher M."/>
            <person name="Ghai R."/>
            <person name="Kavagutti S V."/>
        </authorList>
    </citation>
    <scope>NUCLEOTIDE SEQUENCE</scope>
</reference>
<gene>
    <name evidence="1" type="ORF">UFOVP506_27</name>
</gene>
<protein>
    <submittedName>
        <fullName evidence="1">Uncharacterized protein</fullName>
    </submittedName>
</protein>
<evidence type="ECO:0000313" key="1">
    <source>
        <dbReference type="EMBL" id="CAB4147428.1"/>
    </source>
</evidence>
<name>A0A6J5MLG0_9CAUD</name>